<dbReference type="GO" id="GO:0004326">
    <property type="term" value="F:tetrahydrofolylpolyglutamate synthase activity"/>
    <property type="evidence" value="ECO:0007669"/>
    <property type="project" value="InterPro"/>
</dbReference>
<keyword evidence="4 7" id="KW-0547">Nucleotide-binding</keyword>
<keyword evidence="3" id="KW-0479">Metal-binding</keyword>
<dbReference type="GO" id="GO:0008841">
    <property type="term" value="F:dihydrofolate synthase activity"/>
    <property type="evidence" value="ECO:0007669"/>
    <property type="project" value="TreeGrafter"/>
</dbReference>
<dbReference type="PANTHER" id="PTHR11136">
    <property type="entry name" value="FOLYLPOLYGLUTAMATE SYNTHASE-RELATED"/>
    <property type="match status" value="1"/>
</dbReference>
<keyword evidence="9" id="KW-1185">Reference proteome</keyword>
<dbReference type="EMBL" id="VHJK01000001">
    <property type="protein sequence ID" value="TRD12393.1"/>
    <property type="molecule type" value="Genomic_DNA"/>
</dbReference>
<dbReference type="GO" id="GO:0005524">
    <property type="term" value="F:ATP binding"/>
    <property type="evidence" value="ECO:0007669"/>
    <property type="project" value="UniProtKB-KW"/>
</dbReference>
<dbReference type="Gene3D" id="3.40.1190.10">
    <property type="entry name" value="Mur-like, catalytic domain"/>
    <property type="match status" value="1"/>
</dbReference>
<comment type="caution">
    <text evidence="8">The sequence shown here is derived from an EMBL/GenBank/DDBJ whole genome shotgun (WGS) entry which is preliminary data.</text>
</comment>
<evidence type="ECO:0000313" key="8">
    <source>
        <dbReference type="EMBL" id="TRD12393.1"/>
    </source>
</evidence>
<name>A0A547PE27_9SPHN</name>
<reference evidence="8 9" key="1">
    <citation type="submission" date="2019-06" db="EMBL/GenBank/DDBJ databases">
        <title>Erythrobacter insulae sp. nov., isolated from a tidal flat.</title>
        <authorList>
            <person name="Yoon J.-H."/>
        </authorList>
    </citation>
    <scope>NUCLEOTIDE SEQUENCE [LARGE SCALE GENOMIC DNA]</scope>
    <source>
        <strain evidence="8 9">JBTF-M21</strain>
    </source>
</reference>
<dbReference type="InterPro" id="IPR036565">
    <property type="entry name" value="Mur-like_cat_sf"/>
</dbReference>
<dbReference type="InterPro" id="IPR018109">
    <property type="entry name" value="Folylpolyglutamate_synth_CS"/>
</dbReference>
<dbReference type="RefSeq" id="WP_142788665.1">
    <property type="nucleotide sequence ID" value="NZ_VHJK01000001.1"/>
</dbReference>
<organism evidence="8 9">
    <name type="scientific">Erythrobacter insulae</name>
    <dbReference type="NCBI Taxonomy" id="2584124"/>
    <lineage>
        <taxon>Bacteria</taxon>
        <taxon>Pseudomonadati</taxon>
        <taxon>Pseudomonadota</taxon>
        <taxon>Alphaproteobacteria</taxon>
        <taxon>Sphingomonadales</taxon>
        <taxon>Erythrobacteraceae</taxon>
        <taxon>Erythrobacter/Porphyrobacter group</taxon>
        <taxon>Erythrobacter</taxon>
    </lineage>
</organism>
<keyword evidence="6" id="KW-0460">Magnesium</keyword>
<dbReference type="OrthoDB" id="9809356at2"/>
<dbReference type="SUPFAM" id="SSF53244">
    <property type="entry name" value="MurD-like peptide ligases, peptide-binding domain"/>
    <property type="match status" value="1"/>
</dbReference>
<dbReference type="PANTHER" id="PTHR11136:SF0">
    <property type="entry name" value="DIHYDROFOLATE SYNTHETASE-RELATED"/>
    <property type="match status" value="1"/>
</dbReference>
<protein>
    <submittedName>
        <fullName evidence="8">Bifunctional folylpolyglutamate synthase/dihydrofolate synthase</fullName>
    </submittedName>
</protein>
<dbReference type="InterPro" id="IPR036615">
    <property type="entry name" value="Mur_ligase_C_dom_sf"/>
</dbReference>
<proteinExistence type="inferred from homology"/>
<evidence type="ECO:0000256" key="3">
    <source>
        <dbReference type="ARBA" id="ARBA00022723"/>
    </source>
</evidence>
<evidence type="ECO:0000256" key="6">
    <source>
        <dbReference type="ARBA" id="ARBA00022842"/>
    </source>
</evidence>
<dbReference type="PROSITE" id="PS01012">
    <property type="entry name" value="FOLYLPOLYGLU_SYNT_2"/>
    <property type="match status" value="1"/>
</dbReference>
<keyword evidence="5 7" id="KW-0067">ATP-binding</keyword>
<accession>A0A547PE27</accession>
<evidence type="ECO:0000313" key="9">
    <source>
        <dbReference type="Proteomes" id="UP000316343"/>
    </source>
</evidence>
<dbReference type="InterPro" id="IPR001645">
    <property type="entry name" value="Folylpolyglutamate_synth"/>
</dbReference>
<evidence type="ECO:0000256" key="4">
    <source>
        <dbReference type="ARBA" id="ARBA00022741"/>
    </source>
</evidence>
<dbReference type="Proteomes" id="UP000316343">
    <property type="component" value="Unassembled WGS sequence"/>
</dbReference>
<comment type="similarity">
    <text evidence="1 7">Belongs to the folylpolyglutamate synthase family.</text>
</comment>
<dbReference type="NCBIfam" id="TIGR01499">
    <property type="entry name" value="folC"/>
    <property type="match status" value="1"/>
</dbReference>
<dbReference type="AlphaFoldDB" id="A0A547PE27"/>
<dbReference type="GO" id="GO:0046872">
    <property type="term" value="F:metal ion binding"/>
    <property type="evidence" value="ECO:0007669"/>
    <property type="project" value="UniProtKB-KW"/>
</dbReference>
<evidence type="ECO:0000256" key="5">
    <source>
        <dbReference type="ARBA" id="ARBA00022840"/>
    </source>
</evidence>
<evidence type="ECO:0000256" key="2">
    <source>
        <dbReference type="ARBA" id="ARBA00022598"/>
    </source>
</evidence>
<dbReference type="Gene3D" id="3.90.190.20">
    <property type="entry name" value="Mur ligase, C-terminal domain"/>
    <property type="match status" value="1"/>
</dbReference>
<gene>
    <name evidence="8" type="ORF">FGU71_11315</name>
</gene>
<evidence type="ECO:0000256" key="7">
    <source>
        <dbReference type="PIRNR" id="PIRNR001563"/>
    </source>
</evidence>
<dbReference type="PIRSF" id="PIRSF001563">
    <property type="entry name" value="Folylpolyglu_synth"/>
    <property type="match status" value="1"/>
</dbReference>
<dbReference type="GO" id="GO:0005737">
    <property type="term" value="C:cytoplasm"/>
    <property type="evidence" value="ECO:0007669"/>
    <property type="project" value="TreeGrafter"/>
</dbReference>
<keyword evidence="2 7" id="KW-0436">Ligase</keyword>
<dbReference type="SUPFAM" id="SSF53623">
    <property type="entry name" value="MurD-like peptide ligases, catalytic domain"/>
    <property type="match status" value="1"/>
</dbReference>
<sequence>MRDMGSSDDPRVQAQLDRLSGLSIQRDTLGLDAIETLLSRLGDPHKHLPPVFHVAGTNGKGSTCAFLRAMLEAQGYRVHVTTSPHLVRYNERFRVAGKLIEDARLAKLLEDVFDAAEGLGCSFFEITIAAAFMEFARVPADVCVVEVGLGGRLDATNVMQSDVLAACGIAALGIDHEKFLLAPEEGVPKDPMARIAFEKAGIAKGGVPLVAMMPDYCPEAVHAIRQIALDRAVPLVELTIQQLIEFPPENCSLSGKHQSANAALAAAMVRSQTKVSVSEASIAAGIGSAQWPARMQRLCNGPLTGKRQVLLDGGHNRSAGDAVAGELDGTPVHLIIGMLDNKDPGSLVEPLSDIIKSITAVPVPGHDAHPASAFGAGAKSAADLSEAMAMLPDDNILVLIAGSLYLAGQALKLNDEIPD</sequence>
<evidence type="ECO:0000256" key="1">
    <source>
        <dbReference type="ARBA" id="ARBA00008276"/>
    </source>
</evidence>